<dbReference type="PANTHER" id="PTHR43019:SF23">
    <property type="entry name" value="PROTEASE DO-LIKE 5, CHLOROPLASTIC"/>
    <property type="match status" value="1"/>
</dbReference>
<reference evidence="2 3" key="1">
    <citation type="submission" date="2018-08" db="EMBL/GenBank/DDBJ databases">
        <title>Hydrogenophaga sp. LA-38 isolated from sludge.</title>
        <authorList>
            <person name="Im W.-T."/>
        </authorList>
    </citation>
    <scope>NUCLEOTIDE SEQUENCE [LARGE SCALE GENOMIC DNA]</scope>
    <source>
        <strain evidence="2 3">LA-38</strain>
    </source>
</reference>
<dbReference type="PANTHER" id="PTHR43019">
    <property type="entry name" value="SERINE ENDOPROTEASE DEGS"/>
    <property type="match status" value="1"/>
</dbReference>
<dbReference type="InterPro" id="IPR043504">
    <property type="entry name" value="Peptidase_S1_PA_chymotrypsin"/>
</dbReference>
<evidence type="ECO:0000256" key="1">
    <source>
        <dbReference type="SAM" id="SignalP"/>
    </source>
</evidence>
<dbReference type="InterPro" id="IPR009003">
    <property type="entry name" value="Peptidase_S1_PA"/>
</dbReference>
<accession>A0A372EMZ7</accession>
<dbReference type="Gene3D" id="2.40.10.10">
    <property type="entry name" value="Trypsin-like serine proteases"/>
    <property type="match status" value="2"/>
</dbReference>
<organism evidence="2 3">
    <name type="scientific">Hydrogenophaga borbori</name>
    <dbReference type="NCBI Taxonomy" id="2294117"/>
    <lineage>
        <taxon>Bacteria</taxon>
        <taxon>Pseudomonadati</taxon>
        <taxon>Pseudomonadota</taxon>
        <taxon>Betaproteobacteria</taxon>
        <taxon>Burkholderiales</taxon>
        <taxon>Comamonadaceae</taxon>
        <taxon>Hydrogenophaga</taxon>
    </lineage>
</organism>
<dbReference type="GO" id="GO:0008233">
    <property type="term" value="F:peptidase activity"/>
    <property type="evidence" value="ECO:0007669"/>
    <property type="project" value="UniProtKB-KW"/>
</dbReference>
<keyword evidence="1" id="KW-0732">Signal</keyword>
<feature type="signal peptide" evidence="1">
    <location>
        <begin position="1"/>
        <end position="24"/>
    </location>
</feature>
<proteinExistence type="predicted"/>
<name>A0A372EMZ7_9BURK</name>
<keyword evidence="2" id="KW-0378">Hydrolase</keyword>
<comment type="caution">
    <text evidence="2">The sequence shown here is derived from an EMBL/GenBank/DDBJ whole genome shotgun (WGS) entry which is preliminary data.</text>
</comment>
<dbReference type="Proteomes" id="UP000261931">
    <property type="component" value="Unassembled WGS sequence"/>
</dbReference>
<dbReference type="AlphaFoldDB" id="A0A372EMZ7"/>
<evidence type="ECO:0000313" key="2">
    <source>
        <dbReference type="EMBL" id="RFP81029.1"/>
    </source>
</evidence>
<feature type="chain" id="PRO_5016960154" evidence="1">
    <location>
        <begin position="25"/>
        <end position="256"/>
    </location>
</feature>
<keyword evidence="3" id="KW-1185">Reference proteome</keyword>
<protein>
    <submittedName>
        <fullName evidence="2">Serine protease</fullName>
    </submittedName>
</protein>
<dbReference type="SUPFAM" id="SSF50494">
    <property type="entry name" value="Trypsin-like serine proteases"/>
    <property type="match status" value="1"/>
</dbReference>
<evidence type="ECO:0000313" key="3">
    <source>
        <dbReference type="Proteomes" id="UP000261931"/>
    </source>
</evidence>
<dbReference type="EMBL" id="QVLS01000002">
    <property type="protein sequence ID" value="RFP81029.1"/>
    <property type="molecule type" value="Genomic_DNA"/>
</dbReference>
<sequence>MDRRHCLGLIGALPLWGMPGAARAALADTVARMKPSVVLVGTWRETDSPRFQLRGSGFLAGRPSQVVTCAHVLPTQEDGAPPAQLVAQVWQRDGGWSLRQARVLDTERHGDIALLGIDGPPGPLAALGDSASVREGDDLAFMGFPIGNVLGYAHVVHRAMVSSIATSVPPSPDADRLRGPAIRGAREGAFDIFQLDAVAYPGNSGGPLFRPDTGEVVGMMNMVLIKGTRESALSQPSGIAYAIPSARVRELMRTQR</sequence>
<dbReference type="RefSeq" id="WP_116957766.1">
    <property type="nucleotide sequence ID" value="NZ_QVLS01000002.1"/>
</dbReference>
<keyword evidence="2" id="KW-0645">Protease</keyword>
<dbReference type="Pfam" id="PF13365">
    <property type="entry name" value="Trypsin_2"/>
    <property type="match status" value="1"/>
</dbReference>
<gene>
    <name evidence="2" type="ORF">DY262_04415</name>
</gene>
<dbReference type="GO" id="GO:0006508">
    <property type="term" value="P:proteolysis"/>
    <property type="evidence" value="ECO:0007669"/>
    <property type="project" value="UniProtKB-KW"/>
</dbReference>